<accession>A0ABD6CGD6</accession>
<dbReference type="NCBIfam" id="TIGR04088">
    <property type="entry name" value="cognate_SipW"/>
    <property type="match status" value="1"/>
</dbReference>
<dbReference type="EMBL" id="JBHUDJ010000014">
    <property type="protein sequence ID" value="MFD1589104.1"/>
    <property type="molecule type" value="Genomic_DNA"/>
</dbReference>
<gene>
    <name evidence="2" type="ORF">ACFR9U_19155</name>
</gene>
<dbReference type="AlphaFoldDB" id="A0ABD6CGD6"/>
<dbReference type="Proteomes" id="UP001597119">
    <property type="component" value="Unassembled WGS sequence"/>
</dbReference>
<name>A0ABD6CGD6_9EURY</name>
<protein>
    <submittedName>
        <fullName evidence="2">TasA family protein</fullName>
    </submittedName>
</protein>
<keyword evidence="3" id="KW-1185">Reference proteome</keyword>
<feature type="transmembrane region" description="Helical" evidence="1">
    <location>
        <begin position="12"/>
        <end position="35"/>
    </location>
</feature>
<dbReference type="InterPro" id="IPR023833">
    <property type="entry name" value="Signal_pept_SipW-depend-type"/>
</dbReference>
<dbReference type="PROSITE" id="PS51318">
    <property type="entry name" value="TAT"/>
    <property type="match status" value="1"/>
</dbReference>
<dbReference type="RefSeq" id="WP_247378752.1">
    <property type="nucleotide sequence ID" value="NZ_JALLGV010000005.1"/>
</dbReference>
<dbReference type="InterPro" id="IPR022121">
    <property type="entry name" value="Peptidase_M73_camelysin"/>
</dbReference>
<dbReference type="Pfam" id="PF12389">
    <property type="entry name" value="Peptidase_M73"/>
    <property type="match status" value="1"/>
</dbReference>
<comment type="caution">
    <text evidence="2">The sequence shown here is derived from an EMBL/GenBank/DDBJ whole genome shotgun (WGS) entry which is preliminary data.</text>
</comment>
<organism evidence="2 3">
    <name type="scientific">Halorientalis brevis</name>
    <dbReference type="NCBI Taxonomy" id="1126241"/>
    <lineage>
        <taxon>Archaea</taxon>
        <taxon>Methanobacteriati</taxon>
        <taxon>Methanobacteriota</taxon>
        <taxon>Stenosarchaea group</taxon>
        <taxon>Halobacteria</taxon>
        <taxon>Halobacteriales</taxon>
        <taxon>Haloarculaceae</taxon>
        <taxon>Halorientalis</taxon>
    </lineage>
</organism>
<keyword evidence="1" id="KW-0472">Membrane</keyword>
<evidence type="ECO:0000313" key="3">
    <source>
        <dbReference type="Proteomes" id="UP001597119"/>
    </source>
</evidence>
<keyword evidence="1" id="KW-1133">Transmembrane helix</keyword>
<dbReference type="InterPro" id="IPR006311">
    <property type="entry name" value="TAT_signal"/>
</dbReference>
<keyword evidence="1" id="KW-0812">Transmembrane</keyword>
<sequence>MTDKNIELTRRKVLGGITTVGVASAAAGAGTFALFSDSESTTDQTISTGTVDLNGSEPTVQSLTAEDLASTSTFSGKFETTYEGSLNGDIYLGMTITDDSDYDTDGDGTNEIDPLSTKVNLETGGDNVVTIGAKNDDGTIDGETDVMTKGESSGDSGTLPTEVANEINTSAELNNPNPDTLQSLSSQLKTDENDNPTFKYLTDVSENTTINIQLKCKISDLGNDYQGKELVLNLHIYAVETGQDPTYL</sequence>
<evidence type="ECO:0000313" key="2">
    <source>
        <dbReference type="EMBL" id="MFD1589104.1"/>
    </source>
</evidence>
<evidence type="ECO:0000256" key="1">
    <source>
        <dbReference type="SAM" id="Phobius"/>
    </source>
</evidence>
<proteinExistence type="predicted"/>
<reference evidence="2 3" key="1">
    <citation type="journal article" date="2019" name="Int. J. Syst. Evol. Microbiol.">
        <title>The Global Catalogue of Microorganisms (GCM) 10K type strain sequencing project: providing services to taxonomists for standard genome sequencing and annotation.</title>
        <authorList>
            <consortium name="The Broad Institute Genomics Platform"/>
            <consortium name="The Broad Institute Genome Sequencing Center for Infectious Disease"/>
            <person name="Wu L."/>
            <person name="Ma J."/>
        </authorList>
    </citation>
    <scope>NUCLEOTIDE SEQUENCE [LARGE SCALE GENOMIC DNA]</scope>
    <source>
        <strain evidence="2 3">CGMCC 1.12125</strain>
    </source>
</reference>